<evidence type="ECO:0000313" key="4">
    <source>
        <dbReference type="EMBL" id="GIJ54924.1"/>
    </source>
</evidence>
<evidence type="ECO:0000256" key="1">
    <source>
        <dbReference type="ARBA" id="ARBA00022741"/>
    </source>
</evidence>
<evidence type="ECO:0008006" key="6">
    <source>
        <dbReference type="Google" id="ProtNLM"/>
    </source>
</evidence>
<evidence type="ECO:0000256" key="3">
    <source>
        <dbReference type="ARBA" id="ARBA00023186"/>
    </source>
</evidence>
<comment type="caution">
    <text evidence="4">The sequence shown here is derived from an EMBL/GenBank/DDBJ whole genome shotgun (WGS) entry which is preliminary data.</text>
</comment>
<evidence type="ECO:0000256" key="2">
    <source>
        <dbReference type="ARBA" id="ARBA00022840"/>
    </source>
</evidence>
<keyword evidence="2" id="KW-0067">ATP-binding</keyword>
<reference evidence="4" key="1">
    <citation type="submission" date="2021-01" db="EMBL/GenBank/DDBJ databases">
        <title>Whole genome shotgun sequence of Virgisporangium aurantiacum NBRC 16421.</title>
        <authorList>
            <person name="Komaki H."/>
            <person name="Tamura T."/>
        </authorList>
    </citation>
    <scope>NUCLEOTIDE SEQUENCE</scope>
    <source>
        <strain evidence="4">NBRC 16421</strain>
    </source>
</reference>
<dbReference type="Gene3D" id="3.90.640.10">
    <property type="entry name" value="Actin, Chain A, domain 4"/>
    <property type="match status" value="1"/>
</dbReference>
<dbReference type="Gene3D" id="2.40.10.120">
    <property type="match status" value="1"/>
</dbReference>
<dbReference type="GO" id="GO:0005524">
    <property type="term" value="F:ATP binding"/>
    <property type="evidence" value="ECO:0007669"/>
    <property type="project" value="UniProtKB-KW"/>
</dbReference>
<accession>A0A8J4DYH3</accession>
<dbReference type="SUPFAM" id="SSF100920">
    <property type="entry name" value="Heat shock protein 70kD (HSP70), peptide-binding domain"/>
    <property type="match status" value="1"/>
</dbReference>
<organism evidence="4 5">
    <name type="scientific">Virgisporangium aurantiacum</name>
    <dbReference type="NCBI Taxonomy" id="175570"/>
    <lineage>
        <taxon>Bacteria</taxon>
        <taxon>Bacillati</taxon>
        <taxon>Actinomycetota</taxon>
        <taxon>Actinomycetes</taxon>
        <taxon>Micromonosporales</taxon>
        <taxon>Micromonosporaceae</taxon>
        <taxon>Virgisporangium</taxon>
    </lineage>
</organism>
<dbReference type="Gene3D" id="2.60.34.10">
    <property type="entry name" value="Substrate Binding Domain Of DNAk, Chain A, domain 1"/>
    <property type="match status" value="1"/>
</dbReference>
<keyword evidence="1" id="KW-0547">Nucleotide-binding</keyword>
<gene>
    <name evidence="4" type="ORF">Vau01_024400</name>
</gene>
<dbReference type="PRINTS" id="PR00301">
    <property type="entry name" value="HEATSHOCK70"/>
</dbReference>
<dbReference type="InterPro" id="IPR043129">
    <property type="entry name" value="ATPase_NBD"/>
</dbReference>
<keyword evidence="5" id="KW-1185">Reference proteome</keyword>
<keyword evidence="3" id="KW-0143">Chaperone</keyword>
<dbReference type="Pfam" id="PF13365">
    <property type="entry name" value="Trypsin_2"/>
    <property type="match status" value="1"/>
</dbReference>
<dbReference type="SUPFAM" id="SSF53067">
    <property type="entry name" value="Actin-like ATPase domain"/>
    <property type="match status" value="2"/>
</dbReference>
<dbReference type="Proteomes" id="UP000612585">
    <property type="component" value="Unassembled WGS sequence"/>
</dbReference>
<dbReference type="Pfam" id="PF00012">
    <property type="entry name" value="HSP70"/>
    <property type="match status" value="1"/>
</dbReference>
<dbReference type="InterPro" id="IPR029047">
    <property type="entry name" value="HSP70_peptide-bd_sf"/>
</dbReference>
<dbReference type="InterPro" id="IPR009003">
    <property type="entry name" value="Peptidase_S1_PA"/>
</dbReference>
<sequence length="1430" mass="155195">MPVRDWFSGGDRRLRKAVETLTETFRAGPPTGPALDRAARAYREAVELTLPRDPQQAATFVTRYDAHLPAGRYPFGPADHQWLAGFVDGADPDALTVVFTIASRVPLPDLQRAARDRLVGTVAPVGRADLLVGHLLRIRAAGLLDAATLGTAMTVHLERARLDDDEPLWRGFLADLPEETRPDLFEMHRFLGNGADAVRLATTPAQRLRAVELCAASNRKPDHDAGLRLANDLDRPDLLSILHEKVGNVADALRYCPADRPDRVADLVGRRRPEVDALVGAGDVTGAARLVKDLLGHLDTATPQTDAVAARREDLAATRAAVLAEGRRYFGRLLEAGDADTVYRQWSAFAEDCGDPGEAARYAELAGDVYRAHQLFRAAGRFGDADRVLRADSSDAGVAARAGAREAGGDLVGAARLREQAGHPGAAADLYARAGEFAAAARCLVADRGDDAVDDPRLADWLRRAGALDELAERCLARAAGGVEAGPAVEELRRLRVDQGVAAELRARVTAVVDRIDGYRRSAFESRAQAWVSQARIEVDARYAGIWALDLGTTTCSAAIYDTKTGRAVLCPWKGRDQFASTVSFDREGNEVIGLAGEELLASWVAGQIRTSKRSMGSGRRYRFRDRNYRPEQIAALFIAHGRRLVENFLADRVRERVGELARAELGEVRDEWLTDAERHNDLRLDRPRALLTIPAYFLNNQKHATRDACRVAGVDVVRLIHEPTAACMSAARDRDLSGRVVVVDLGAGTLDVSLLDVSEGVYEVEQVLGDNHYGGRDFDDVICAALRERLRRDGIEVPDTGGVRRRLDVAAEYLKISLSAQQEAEYLLRDLVDGTDVTLRLTRAELAEILTEPLDTLRRTCARFAEDLASRPGHLVLVGGPMLSPLVQDVVQRVFGLKRTALRDPRTAVAVGAALQAAVLDGKLREVLLLDVVPLAMGVRVLDVEREIDEFAELIPANASIPTEKKKIFSTTQDNQTAVSIEIFNGSLDAAARIGQFRLGDLPPATAGVPQIEVRFAIDASCVLEVTAQDLGTGNSRSIRVTDTTLLSPAEISDMAGRRERQTVLEELRREIADRIDDDVPTGAEATLRQFRIRLAGHRAAPPTDPDARRQLATIVAEADDADRELMLAVTPLRDLMLNARGFLRHDVGGDTEQAVAQGRHLVRELRDGLDRLQSRLARIERWNATLTQLAMAGPDPLNRFRQQHDTGEYAAALRSLDDVTGHLTDPADRHRRLRCLAETGDTDGYRRALAETGAVPPADLRAHASAMTVPVVVRRPDGTEVRGLGFVVGDRLVATNRHWIADGTASVDGTPVAGVHLPDNKRVDLALLRTAAPINRAVPRLGYARLVHVGDRVAGPTAEGLVDGFESFPDEGLRLIRTGLSVPPEGSGGPVVNDLGEVIGVLAVGDRDTGGAFAITVDALSELVQSSS</sequence>
<dbReference type="EMBL" id="BOPG01000012">
    <property type="protein sequence ID" value="GIJ54924.1"/>
    <property type="molecule type" value="Genomic_DNA"/>
</dbReference>
<name>A0A8J4DYH3_9ACTN</name>
<dbReference type="Gene3D" id="3.30.420.40">
    <property type="match status" value="2"/>
</dbReference>
<protein>
    <recommendedName>
        <fullName evidence="6">Molecular chaperone DnaK</fullName>
    </recommendedName>
</protein>
<dbReference type="GO" id="GO:0140662">
    <property type="term" value="F:ATP-dependent protein folding chaperone"/>
    <property type="evidence" value="ECO:0007669"/>
    <property type="project" value="InterPro"/>
</dbReference>
<evidence type="ECO:0000313" key="5">
    <source>
        <dbReference type="Proteomes" id="UP000612585"/>
    </source>
</evidence>
<dbReference type="PANTHER" id="PTHR19375">
    <property type="entry name" value="HEAT SHOCK PROTEIN 70KDA"/>
    <property type="match status" value="1"/>
</dbReference>
<proteinExistence type="predicted"/>
<dbReference type="InterPro" id="IPR013126">
    <property type="entry name" value="Hsp_70_fam"/>
</dbReference>
<dbReference type="SUPFAM" id="SSF50494">
    <property type="entry name" value="Trypsin-like serine proteases"/>
    <property type="match status" value="1"/>
</dbReference>